<evidence type="ECO:0000313" key="7">
    <source>
        <dbReference type="Proteomes" id="UP000464374"/>
    </source>
</evidence>
<dbReference type="AlphaFoldDB" id="A0A6P1XXT3"/>
<dbReference type="PANTHER" id="PTHR33514">
    <property type="entry name" value="PROTEIN ABCI12, CHLOROPLASTIC"/>
    <property type="match status" value="1"/>
</dbReference>
<sequence>MRNLDPRTHLAIVLCATAVWFFYERIGQMHCLCLLAGCYLLQVKEVRTAWRLCLFYTILQVLARICAPHTALLYVILHTFARSIPLVMFAAAIVKSNPSRLMASWQSLHIPKSVTIMLCMMMRFFPVLRKEMAAIREGIKARGLFPHWHDYVRHPVIVYESFFVPFTVRCLKLSAELGAAAELRGLDAPQKRSSMYAIPLSVYDYLTVGLYGTAMVLIAIV</sequence>
<protein>
    <submittedName>
        <fullName evidence="6">Energy-coupling factor transporter transmembrane protein EcfT</fullName>
    </submittedName>
</protein>
<keyword evidence="3 5" id="KW-1133">Transmembrane helix</keyword>
<feature type="transmembrane region" description="Helical" evidence="5">
    <location>
        <begin position="202"/>
        <end position="220"/>
    </location>
</feature>
<dbReference type="EMBL" id="CP048020">
    <property type="protein sequence ID" value="QHX42201.1"/>
    <property type="molecule type" value="Genomic_DNA"/>
</dbReference>
<dbReference type="GO" id="GO:0005886">
    <property type="term" value="C:plasma membrane"/>
    <property type="evidence" value="ECO:0007669"/>
    <property type="project" value="UniProtKB-ARBA"/>
</dbReference>
<dbReference type="Pfam" id="PF02361">
    <property type="entry name" value="CbiQ"/>
    <property type="match status" value="1"/>
</dbReference>
<dbReference type="KEGG" id="trz:GWP43_00600"/>
<proteinExistence type="predicted"/>
<dbReference type="InterPro" id="IPR003339">
    <property type="entry name" value="ABC/ECF_trnsptr_transmembrane"/>
</dbReference>
<evidence type="ECO:0000256" key="3">
    <source>
        <dbReference type="ARBA" id="ARBA00022989"/>
    </source>
</evidence>
<evidence type="ECO:0000256" key="1">
    <source>
        <dbReference type="ARBA" id="ARBA00004141"/>
    </source>
</evidence>
<evidence type="ECO:0000256" key="2">
    <source>
        <dbReference type="ARBA" id="ARBA00022692"/>
    </source>
</evidence>
<dbReference type="CDD" id="cd16914">
    <property type="entry name" value="EcfT"/>
    <property type="match status" value="1"/>
</dbReference>
<evidence type="ECO:0000256" key="4">
    <source>
        <dbReference type="ARBA" id="ARBA00023136"/>
    </source>
</evidence>
<comment type="subcellular location">
    <subcellularLocation>
        <location evidence="1">Membrane</location>
        <topology evidence="1">Multi-pass membrane protein</topology>
    </subcellularLocation>
</comment>
<gene>
    <name evidence="6" type="ORF">GWP43_00600</name>
</gene>
<evidence type="ECO:0000313" key="6">
    <source>
        <dbReference type="EMBL" id="QHX42201.1"/>
    </source>
</evidence>
<evidence type="ECO:0000256" key="5">
    <source>
        <dbReference type="SAM" id="Phobius"/>
    </source>
</evidence>
<keyword evidence="4 5" id="KW-0472">Membrane</keyword>
<name>A0A6P1XXT3_9SPIR</name>
<dbReference type="Proteomes" id="UP000464374">
    <property type="component" value="Chromosome"/>
</dbReference>
<dbReference type="RefSeq" id="WP_162662014.1">
    <property type="nucleotide sequence ID" value="NZ_CP048020.1"/>
</dbReference>
<organism evidence="6 7">
    <name type="scientific">Treponema vincentii</name>
    <dbReference type="NCBI Taxonomy" id="69710"/>
    <lineage>
        <taxon>Bacteria</taxon>
        <taxon>Pseudomonadati</taxon>
        <taxon>Spirochaetota</taxon>
        <taxon>Spirochaetia</taxon>
        <taxon>Spirochaetales</taxon>
        <taxon>Treponemataceae</taxon>
        <taxon>Treponema</taxon>
    </lineage>
</organism>
<keyword evidence="2 5" id="KW-0812">Transmembrane</keyword>
<dbReference type="PANTHER" id="PTHR33514:SF13">
    <property type="entry name" value="PROTEIN ABCI12, CHLOROPLASTIC"/>
    <property type="match status" value="1"/>
</dbReference>
<feature type="transmembrane region" description="Helical" evidence="5">
    <location>
        <begin position="71"/>
        <end position="94"/>
    </location>
</feature>
<accession>A0A6P1XXT3</accession>
<reference evidence="6 7" key="1">
    <citation type="submission" date="2020-01" db="EMBL/GenBank/DDBJ databases">
        <title>Complete genome sequence of a human oral phylogroup 1 Treponema sp. strain ATCC 700766, originally isolated from periodontitis dental plaque.</title>
        <authorList>
            <person name="Chan Y."/>
            <person name="Huo Y.-B."/>
            <person name="Yu X.-L."/>
            <person name="Zeng H."/>
            <person name="Leung W.-K."/>
            <person name="Watt R.M."/>
        </authorList>
    </citation>
    <scope>NUCLEOTIDE SEQUENCE [LARGE SCALE GENOMIC DNA]</scope>
    <source>
        <strain evidence="6 7">OMZ 804</strain>
    </source>
</reference>